<reference evidence="2 3" key="1">
    <citation type="journal article" date="2000" name="DNA Res.">
        <title>Complete genome structure of the nitrogen-fixing symbiotic bacterium Mesorhizobium loti.</title>
        <authorList>
            <person name="Kaneko T."/>
            <person name="Nakamura Y."/>
            <person name="Sato S."/>
            <person name="Asamizu E."/>
            <person name="Kato T."/>
            <person name="Sasamoto S."/>
            <person name="Watanabe A."/>
            <person name="Idesawa K."/>
            <person name="Ishikawa A."/>
            <person name="Kawashima K."/>
            <person name="Kimura T."/>
            <person name="Kishida Y."/>
            <person name="Kiyokawa C."/>
            <person name="Kohara M."/>
            <person name="Matsumoto M."/>
            <person name="Matsuno A."/>
            <person name="Mochizuki Y."/>
            <person name="Nakayama S."/>
            <person name="Nakazaki N."/>
            <person name="Shimpo S."/>
            <person name="Sugimoto M."/>
            <person name="Takeuchi C."/>
            <person name="Yamada M."/>
            <person name="Tabata S."/>
        </authorList>
    </citation>
    <scope>NUCLEOTIDE SEQUENCE [LARGE SCALE GENOMIC DNA]</scope>
    <source>
        <strain evidence="3">LMG 29417 / CECT 9101 / MAFF 303099</strain>
    </source>
</reference>
<dbReference type="KEGG" id="mlo:msr5991"/>
<dbReference type="EMBL" id="BA000012">
    <property type="protein sequence ID" value="BAB52350.1"/>
    <property type="molecule type" value="Genomic_DNA"/>
</dbReference>
<dbReference type="HOGENOM" id="CLU_3029278_0_0_5"/>
<dbReference type="Proteomes" id="UP000000552">
    <property type="component" value="Chromosome"/>
</dbReference>
<sequence>MKALLLSDADGFRRVLQSVVQEFLEAEMAEALELQKANGTRSGSATGPVTPDAGL</sequence>
<dbReference type="RefSeq" id="WP_010913681.1">
    <property type="nucleotide sequence ID" value="NC_002678.2"/>
</dbReference>
<dbReference type="AlphaFoldDB" id="Q98AI0"/>
<organism evidence="2 3">
    <name type="scientific">Mesorhizobium japonicum (strain LMG 29417 / CECT 9101 / MAFF 303099)</name>
    <name type="common">Mesorhizobium loti (strain MAFF 303099)</name>
    <dbReference type="NCBI Taxonomy" id="266835"/>
    <lineage>
        <taxon>Bacteria</taxon>
        <taxon>Pseudomonadati</taxon>
        <taxon>Pseudomonadota</taxon>
        <taxon>Alphaproteobacteria</taxon>
        <taxon>Hyphomicrobiales</taxon>
        <taxon>Phyllobacteriaceae</taxon>
        <taxon>Mesorhizobium</taxon>
    </lineage>
</organism>
<evidence type="ECO:0000313" key="3">
    <source>
        <dbReference type="Proteomes" id="UP000000552"/>
    </source>
</evidence>
<protein>
    <submittedName>
        <fullName evidence="2">Msr5991 protein</fullName>
    </submittedName>
</protein>
<feature type="region of interest" description="Disordered" evidence="1">
    <location>
        <begin position="35"/>
        <end position="55"/>
    </location>
</feature>
<gene>
    <name evidence="2" type="ordered locus">msr5991</name>
</gene>
<evidence type="ECO:0000256" key="1">
    <source>
        <dbReference type="SAM" id="MobiDB-lite"/>
    </source>
</evidence>
<proteinExistence type="predicted"/>
<feature type="compositionally biased region" description="Polar residues" evidence="1">
    <location>
        <begin position="37"/>
        <end position="47"/>
    </location>
</feature>
<name>Q98AI0_RHILO</name>
<accession>Q98AI0</accession>
<evidence type="ECO:0000313" key="2">
    <source>
        <dbReference type="EMBL" id="BAB52350.1"/>
    </source>
</evidence>